<dbReference type="InterPro" id="IPR007403">
    <property type="entry name" value="DUF456"/>
</dbReference>
<keyword evidence="1" id="KW-0472">Membrane</keyword>
<feature type="transmembrane region" description="Helical" evidence="1">
    <location>
        <begin position="136"/>
        <end position="166"/>
    </location>
</feature>
<dbReference type="RefSeq" id="WP_200501475.1">
    <property type="nucleotide sequence ID" value="NZ_JAEDAJ010000002.1"/>
</dbReference>
<keyword evidence="1" id="KW-1133">Transmembrane helix</keyword>
<dbReference type="PANTHER" id="PTHR39165:SF1">
    <property type="entry name" value="DUF456 DOMAIN-CONTAINING PROTEIN"/>
    <property type="match status" value="1"/>
</dbReference>
<evidence type="ECO:0000313" key="2">
    <source>
        <dbReference type="EMBL" id="MBK0330823.1"/>
    </source>
</evidence>
<keyword evidence="3" id="KW-1185">Reference proteome</keyword>
<sequence length="168" mass="18059">MDSLTVQIIVTIVVGLAYVVGLTGIVLPIIPGSITILIGSLVWAIVLGGWTWLAFAIIAVLCAVGMTCSYVMTGKRLKDNDVPTWPILVGVAAGIVGIFVIPFLGLPIGFVLGLYGSEWYRRRDMKLAWESSWIAIKAFGIGVMLELVCGFASTLTFAIATTLHFLNR</sequence>
<name>A0ABS1B855_9MICO</name>
<proteinExistence type="predicted"/>
<dbReference type="Proteomes" id="UP000612352">
    <property type="component" value="Unassembled WGS sequence"/>
</dbReference>
<reference evidence="2 3" key="1">
    <citation type="submission" date="2020-12" db="EMBL/GenBank/DDBJ databases">
        <title>Brachybacterium sp. MASK1Z-5, whole genome shotgun sequence.</title>
        <authorList>
            <person name="Tuo L."/>
        </authorList>
    </citation>
    <scope>NUCLEOTIDE SEQUENCE [LARGE SCALE GENOMIC DNA]</scope>
    <source>
        <strain evidence="2 3">MASK1Z-5</strain>
    </source>
</reference>
<feature type="transmembrane region" description="Helical" evidence="1">
    <location>
        <begin position="41"/>
        <end position="67"/>
    </location>
</feature>
<keyword evidence="1" id="KW-0812">Transmembrane</keyword>
<gene>
    <name evidence="2" type="ORF">I8D64_05345</name>
</gene>
<feature type="transmembrane region" description="Helical" evidence="1">
    <location>
        <begin position="6"/>
        <end position="29"/>
    </location>
</feature>
<comment type="caution">
    <text evidence="2">The sequence shown here is derived from an EMBL/GenBank/DDBJ whole genome shotgun (WGS) entry which is preliminary data.</text>
</comment>
<protein>
    <submittedName>
        <fullName evidence="2">DUF456 domain-containing protein</fullName>
    </submittedName>
</protein>
<dbReference type="PANTHER" id="PTHR39165">
    <property type="entry name" value="IG HYPOTHETICAL 17883"/>
    <property type="match status" value="1"/>
</dbReference>
<evidence type="ECO:0000313" key="3">
    <source>
        <dbReference type="Proteomes" id="UP000612352"/>
    </source>
</evidence>
<feature type="transmembrane region" description="Helical" evidence="1">
    <location>
        <begin position="87"/>
        <end position="115"/>
    </location>
</feature>
<organism evidence="2 3">
    <name type="scientific">Brachybacterium halotolerans</name>
    <dbReference type="NCBI Taxonomy" id="2795215"/>
    <lineage>
        <taxon>Bacteria</taxon>
        <taxon>Bacillati</taxon>
        <taxon>Actinomycetota</taxon>
        <taxon>Actinomycetes</taxon>
        <taxon>Micrococcales</taxon>
        <taxon>Dermabacteraceae</taxon>
        <taxon>Brachybacterium</taxon>
    </lineage>
</organism>
<dbReference type="Pfam" id="PF04306">
    <property type="entry name" value="DUF456"/>
    <property type="match status" value="1"/>
</dbReference>
<dbReference type="EMBL" id="JAEDAJ010000002">
    <property type="protein sequence ID" value="MBK0330823.1"/>
    <property type="molecule type" value="Genomic_DNA"/>
</dbReference>
<accession>A0ABS1B855</accession>
<evidence type="ECO:0000256" key="1">
    <source>
        <dbReference type="SAM" id="Phobius"/>
    </source>
</evidence>